<dbReference type="PANTHER" id="PTHR19446">
    <property type="entry name" value="REVERSE TRANSCRIPTASES"/>
    <property type="match status" value="1"/>
</dbReference>
<dbReference type="SUPFAM" id="SSF56219">
    <property type="entry name" value="DNase I-like"/>
    <property type="match status" value="1"/>
</dbReference>
<name>A0AAN8JAB5_PATCE</name>
<dbReference type="Proteomes" id="UP001347796">
    <property type="component" value="Unassembled WGS sequence"/>
</dbReference>
<dbReference type="AlphaFoldDB" id="A0AAN8JAB5"/>
<sequence length="1085" mass="124960">MLVKNSLQKYTKQILNDGTYEEMVWLHINTTTFGLKKDIVVGCIYTPPKDSIFYQNKDFVCNLSAVESALISIQLLYENVDIVLMGDMNARTRLDLDYVKFDKPDHIPGLESFYEIFAEQYVEIDVPRKNSDRIINPFGKHLLEMCWENNLVILNVRKPSDSRGNFTYVTSSGASTIDYILVSNSLFKSITDFCVLTPDISKHFPISCTLQICLETYTDKVHNATTRYKWKGDFADKFDAFINTDDFIDKLEYISDNLDLTTIDNTVLDLNKLLQSIGDKSNMKTVSTSSTVSRPQPPWFDSNLRSLKHERCNFLNTFRITNSQRDLERYLDAKHSFKDEYKLKEELFKKSLIEKLCDERDSSVFWSNIKTHFNTNKAPAVNISIGDWYDHFKTLLNPTVDTSDVNFDNFVQQYVTEHESNHEQIVGDPGYAELNREISEAEIIHAIGNLKAGKAPGEDLIPPEFYKRAVSQLLPLLHKLYNCILSCGTIPKNWSKSIIHPLHKKGDTDIPNNYRGISLIDISCKILCIIINERLVKWSDENSLLVEEQAGFRRGYSTIDNIFTLNAIVQKYLSKPKGGVLYCAFIDFSTAYDCISRSKLFYVLLKRGLNGRIYNLLCNIYKSVQSCVRANGTLSDYFDCLSGVKQGCVLSPWLFGIFINELALVTKTESGSGIFINSSIDDVFLLLFADDLSLLSDTPGGLQNKLDILQKYCSKWNMKVNIEKSKIVVFKNGGVLSKIEKWHYQSNPIEVVNSYKYLGIVFSSRLKWNVCCKTLSMQASKALNVIKLCISKLGSRNANIAFKLFDSMVSPILFYGAEVWGTETIPDIEQVQTKFCKWILCTGLKTTNALARAECGRYELYANYVCKPIKYFFKLMLMDRSRLPKLCYEMLYNQDLNGRINWCSRIRNILFRYGFGHVWINQGVVNVNEFLFRFKQRVRDVGLQEWHEFTSNSPRCMFYSKIKSGIYRESYLVNDLSHKLRFALANFKCSTHLLEIEEGRRTKIPRENRVCKICNLNQIGDEIHFMLKCPILNDIRNNFLPRWLIASPNECNLISLFTSNDPVLIRNLSIYISKGMEIRNEILKY</sequence>
<reference evidence="2 3" key="1">
    <citation type="submission" date="2024-01" db="EMBL/GenBank/DDBJ databases">
        <title>The genome of the rayed Mediterranean limpet Patella caerulea (Linnaeus, 1758).</title>
        <authorList>
            <person name="Anh-Thu Weber A."/>
            <person name="Halstead-Nussloch G."/>
        </authorList>
    </citation>
    <scope>NUCLEOTIDE SEQUENCE [LARGE SCALE GENOMIC DNA]</scope>
    <source>
        <strain evidence="2">AATW-2023a</strain>
        <tissue evidence="2">Whole specimen</tissue>
    </source>
</reference>
<organism evidence="2 3">
    <name type="scientific">Patella caerulea</name>
    <name type="common">Rayed Mediterranean limpet</name>
    <dbReference type="NCBI Taxonomy" id="87958"/>
    <lineage>
        <taxon>Eukaryota</taxon>
        <taxon>Metazoa</taxon>
        <taxon>Spiralia</taxon>
        <taxon>Lophotrochozoa</taxon>
        <taxon>Mollusca</taxon>
        <taxon>Gastropoda</taxon>
        <taxon>Patellogastropoda</taxon>
        <taxon>Patelloidea</taxon>
        <taxon>Patellidae</taxon>
        <taxon>Patella</taxon>
    </lineage>
</organism>
<comment type="caution">
    <text evidence="2">The sequence shown here is derived from an EMBL/GenBank/DDBJ whole genome shotgun (WGS) entry which is preliminary data.</text>
</comment>
<dbReference type="InterPro" id="IPR000477">
    <property type="entry name" value="RT_dom"/>
</dbReference>
<accession>A0AAN8JAB5</accession>
<dbReference type="SUPFAM" id="SSF56672">
    <property type="entry name" value="DNA/RNA polymerases"/>
    <property type="match status" value="1"/>
</dbReference>
<dbReference type="PROSITE" id="PS50878">
    <property type="entry name" value="RT_POL"/>
    <property type="match status" value="1"/>
</dbReference>
<dbReference type="EMBL" id="JAZGQO010000014">
    <property type="protein sequence ID" value="KAK6171018.1"/>
    <property type="molecule type" value="Genomic_DNA"/>
</dbReference>
<dbReference type="Gene3D" id="3.60.10.10">
    <property type="entry name" value="Endonuclease/exonuclease/phosphatase"/>
    <property type="match status" value="1"/>
</dbReference>
<proteinExistence type="predicted"/>
<evidence type="ECO:0000313" key="2">
    <source>
        <dbReference type="EMBL" id="KAK6171018.1"/>
    </source>
</evidence>
<protein>
    <recommendedName>
        <fullName evidence="1">Reverse transcriptase domain-containing protein</fullName>
    </recommendedName>
</protein>
<dbReference type="InterPro" id="IPR036691">
    <property type="entry name" value="Endo/exonu/phosph_ase_sf"/>
</dbReference>
<gene>
    <name evidence="2" type="ORF">SNE40_019282</name>
</gene>
<dbReference type="CDD" id="cd01650">
    <property type="entry name" value="RT_nLTR_like"/>
    <property type="match status" value="1"/>
</dbReference>
<dbReference type="Pfam" id="PF00078">
    <property type="entry name" value="RVT_1"/>
    <property type="match status" value="1"/>
</dbReference>
<keyword evidence="3" id="KW-1185">Reference proteome</keyword>
<evidence type="ECO:0000259" key="1">
    <source>
        <dbReference type="PROSITE" id="PS50878"/>
    </source>
</evidence>
<feature type="domain" description="Reverse transcriptase" evidence="1">
    <location>
        <begin position="483"/>
        <end position="762"/>
    </location>
</feature>
<dbReference type="InterPro" id="IPR043502">
    <property type="entry name" value="DNA/RNA_pol_sf"/>
</dbReference>
<evidence type="ECO:0000313" key="3">
    <source>
        <dbReference type="Proteomes" id="UP001347796"/>
    </source>
</evidence>